<proteinExistence type="predicted"/>
<dbReference type="Proteomes" id="UP000183404">
    <property type="component" value="Unassembled WGS sequence"/>
</dbReference>
<sequence>MKEPKTMRELHRIRAEHYEKTKNMSFNEFIMDIRKDAQKALMTIREMRRENYLRNK</sequence>
<organism evidence="1 2">
    <name type="scientific">Thermoanaerobacter thermohydrosulfuricus</name>
    <name type="common">Clostridium thermohydrosulfuricum</name>
    <dbReference type="NCBI Taxonomy" id="1516"/>
    <lineage>
        <taxon>Bacteria</taxon>
        <taxon>Bacillati</taxon>
        <taxon>Bacillota</taxon>
        <taxon>Clostridia</taxon>
        <taxon>Thermoanaerobacterales</taxon>
        <taxon>Thermoanaerobacteraceae</taxon>
        <taxon>Thermoanaerobacter</taxon>
    </lineage>
</organism>
<reference evidence="1 2" key="1">
    <citation type="submission" date="2016-10" db="EMBL/GenBank/DDBJ databases">
        <authorList>
            <person name="de Groot N.N."/>
        </authorList>
    </citation>
    <scope>NUCLEOTIDE SEQUENCE [LARGE SCALE GENOMIC DNA]</scope>
    <source>
        <strain evidence="1 2">DSM 569</strain>
    </source>
</reference>
<dbReference type="RefSeq" id="WP_167353654.1">
    <property type="nucleotide sequence ID" value="NZ_FNBS01000081.1"/>
</dbReference>
<protein>
    <submittedName>
        <fullName evidence="1">Uncharacterized protein</fullName>
    </submittedName>
</protein>
<dbReference type="EMBL" id="FNBS01000081">
    <property type="protein sequence ID" value="SDG49356.1"/>
    <property type="molecule type" value="Genomic_DNA"/>
</dbReference>
<name>A0A1G7UPC3_THETY</name>
<accession>A0A1G7UPC3</accession>
<gene>
    <name evidence="1" type="ORF">SAMN04244560_02445</name>
</gene>
<evidence type="ECO:0000313" key="2">
    <source>
        <dbReference type="Proteomes" id="UP000183404"/>
    </source>
</evidence>
<dbReference type="AlphaFoldDB" id="A0A1G7UPC3"/>
<evidence type="ECO:0000313" key="1">
    <source>
        <dbReference type="EMBL" id="SDG49356.1"/>
    </source>
</evidence>